<protein>
    <submittedName>
        <fullName evidence="1">Uncharacterized protein</fullName>
    </submittedName>
</protein>
<accession>A0A9D4GSQ5</accession>
<comment type="caution">
    <text evidence="1">The sequence shown here is derived from an EMBL/GenBank/DDBJ whole genome shotgun (WGS) entry which is preliminary data.</text>
</comment>
<gene>
    <name evidence="1" type="ORF">DPMN_124770</name>
</gene>
<sequence length="67" mass="7710">MIDSIAEVYIEKITDNLKARFEENEILEAMNVIIPKNIVDSDCLSTYGLSEIENLASHFEIHLTKQR</sequence>
<name>A0A9D4GSQ5_DREPO</name>
<dbReference type="EMBL" id="JAIWYP010000005">
    <property type="protein sequence ID" value="KAH3822976.1"/>
    <property type="molecule type" value="Genomic_DNA"/>
</dbReference>
<keyword evidence="2" id="KW-1185">Reference proteome</keyword>
<proteinExistence type="predicted"/>
<reference evidence="1" key="2">
    <citation type="submission" date="2020-11" db="EMBL/GenBank/DDBJ databases">
        <authorList>
            <person name="McCartney M.A."/>
            <person name="Auch B."/>
            <person name="Kono T."/>
            <person name="Mallez S."/>
            <person name="Becker A."/>
            <person name="Gohl D.M."/>
            <person name="Silverstein K.A.T."/>
            <person name="Koren S."/>
            <person name="Bechman K.B."/>
            <person name="Herman A."/>
            <person name="Abrahante J.E."/>
            <person name="Garbe J."/>
        </authorList>
    </citation>
    <scope>NUCLEOTIDE SEQUENCE</scope>
    <source>
        <strain evidence="1">Duluth1</strain>
        <tissue evidence="1">Whole animal</tissue>
    </source>
</reference>
<reference evidence="1" key="1">
    <citation type="journal article" date="2019" name="bioRxiv">
        <title>The Genome of the Zebra Mussel, Dreissena polymorpha: A Resource for Invasive Species Research.</title>
        <authorList>
            <person name="McCartney M.A."/>
            <person name="Auch B."/>
            <person name="Kono T."/>
            <person name="Mallez S."/>
            <person name="Zhang Y."/>
            <person name="Obille A."/>
            <person name="Becker A."/>
            <person name="Abrahante J.E."/>
            <person name="Garbe J."/>
            <person name="Badalamenti J.P."/>
            <person name="Herman A."/>
            <person name="Mangelson H."/>
            <person name="Liachko I."/>
            <person name="Sullivan S."/>
            <person name="Sone E.D."/>
            <person name="Koren S."/>
            <person name="Silverstein K.A.T."/>
            <person name="Beckman K.B."/>
            <person name="Gohl D.M."/>
        </authorList>
    </citation>
    <scope>NUCLEOTIDE SEQUENCE</scope>
    <source>
        <strain evidence="1">Duluth1</strain>
        <tissue evidence="1">Whole animal</tissue>
    </source>
</reference>
<organism evidence="1 2">
    <name type="scientific">Dreissena polymorpha</name>
    <name type="common">Zebra mussel</name>
    <name type="synonym">Mytilus polymorpha</name>
    <dbReference type="NCBI Taxonomy" id="45954"/>
    <lineage>
        <taxon>Eukaryota</taxon>
        <taxon>Metazoa</taxon>
        <taxon>Spiralia</taxon>
        <taxon>Lophotrochozoa</taxon>
        <taxon>Mollusca</taxon>
        <taxon>Bivalvia</taxon>
        <taxon>Autobranchia</taxon>
        <taxon>Heteroconchia</taxon>
        <taxon>Euheterodonta</taxon>
        <taxon>Imparidentia</taxon>
        <taxon>Neoheterodontei</taxon>
        <taxon>Myida</taxon>
        <taxon>Dreissenoidea</taxon>
        <taxon>Dreissenidae</taxon>
        <taxon>Dreissena</taxon>
    </lineage>
</organism>
<dbReference type="Proteomes" id="UP000828390">
    <property type="component" value="Unassembled WGS sequence"/>
</dbReference>
<evidence type="ECO:0000313" key="2">
    <source>
        <dbReference type="Proteomes" id="UP000828390"/>
    </source>
</evidence>
<dbReference type="AlphaFoldDB" id="A0A9D4GSQ5"/>
<evidence type="ECO:0000313" key="1">
    <source>
        <dbReference type="EMBL" id="KAH3822976.1"/>
    </source>
</evidence>